<dbReference type="AlphaFoldDB" id="A0A0G9K292"/>
<evidence type="ECO:0000313" key="2">
    <source>
        <dbReference type="Proteomes" id="UP000035514"/>
    </source>
</evidence>
<dbReference type="RefSeq" id="WP_046996611.1">
    <property type="nucleotide sequence ID" value="NZ_JAIQ01000083.1"/>
</dbReference>
<organism evidence="1 2">
    <name type="scientific">Aliarcobacter butzleri L348</name>
    <dbReference type="NCBI Taxonomy" id="1447256"/>
    <lineage>
        <taxon>Bacteria</taxon>
        <taxon>Pseudomonadati</taxon>
        <taxon>Campylobacterota</taxon>
        <taxon>Epsilonproteobacteria</taxon>
        <taxon>Campylobacterales</taxon>
        <taxon>Arcobacteraceae</taxon>
        <taxon>Aliarcobacter</taxon>
    </lineage>
</organism>
<reference evidence="1 2" key="1">
    <citation type="submission" date="2014-01" db="EMBL/GenBank/DDBJ databases">
        <title>Development of a Comparative Genomic Fingerprinting Assay for High Resolution Genotyping of Arcobacter butzleri.</title>
        <authorList>
            <person name="Webb A.L."/>
            <person name="Inglis G.D."/>
            <person name="Kruczkiewicz P."/>
            <person name="Selinger L.B."/>
            <person name="Taboada E.N."/>
        </authorList>
    </citation>
    <scope>NUCLEOTIDE SEQUENCE [LARGE SCALE GENOMIC DNA]</scope>
    <source>
        <strain evidence="1 2">L348</strain>
    </source>
</reference>
<name>A0A0G9K292_9BACT</name>
<sequence>MSSSTKSKVNFKILKVNLTRKQRTQDFIRVEVFEDDLSLGWFWQSPKLIKNNIKKFGEESYINTKEYEKLFNEIKANQ</sequence>
<evidence type="ECO:0000313" key="1">
    <source>
        <dbReference type="EMBL" id="KLE00612.1"/>
    </source>
</evidence>
<dbReference type="Proteomes" id="UP000035514">
    <property type="component" value="Unassembled WGS sequence"/>
</dbReference>
<proteinExistence type="predicted"/>
<comment type="caution">
    <text evidence="1">The sequence shown here is derived from an EMBL/GenBank/DDBJ whole genome shotgun (WGS) entry which is preliminary data.</text>
</comment>
<dbReference type="PATRIC" id="fig|1447256.3.peg.1070"/>
<accession>A0A0G9K292</accession>
<gene>
    <name evidence="1" type="ORF">AA20_05505</name>
</gene>
<dbReference type="EMBL" id="JAIQ01000083">
    <property type="protein sequence ID" value="KLE00612.1"/>
    <property type="molecule type" value="Genomic_DNA"/>
</dbReference>
<protein>
    <submittedName>
        <fullName evidence="1">Uncharacterized protein</fullName>
    </submittedName>
</protein>